<evidence type="ECO:0000259" key="2">
    <source>
        <dbReference type="Pfam" id="PF00930"/>
    </source>
</evidence>
<evidence type="ECO:0000259" key="1">
    <source>
        <dbReference type="Pfam" id="PF00326"/>
    </source>
</evidence>
<reference evidence="3 4" key="1">
    <citation type="submission" date="2018-03" db="EMBL/GenBank/DDBJ databases">
        <title>Genomic Encyclopedia of Archaeal and Bacterial Type Strains, Phase II (KMG-II): from individual species to whole genera.</title>
        <authorList>
            <person name="Goeker M."/>
        </authorList>
    </citation>
    <scope>NUCLEOTIDE SEQUENCE [LARGE SCALE GENOMIC DNA]</scope>
    <source>
        <strain evidence="3 4">DSM 28229</strain>
    </source>
</reference>
<comment type="caution">
    <text evidence="3">The sequence shown here is derived from an EMBL/GenBank/DDBJ whole genome shotgun (WGS) entry which is preliminary data.</text>
</comment>
<evidence type="ECO:0000313" key="4">
    <source>
        <dbReference type="Proteomes" id="UP000245535"/>
    </source>
</evidence>
<protein>
    <submittedName>
        <fullName evidence="3">Dipeptidyl-peptidase-4</fullName>
    </submittedName>
</protein>
<organism evidence="3 4">
    <name type="scientific">Sediminitomix flava</name>
    <dbReference type="NCBI Taxonomy" id="379075"/>
    <lineage>
        <taxon>Bacteria</taxon>
        <taxon>Pseudomonadati</taxon>
        <taxon>Bacteroidota</taxon>
        <taxon>Cytophagia</taxon>
        <taxon>Cytophagales</taxon>
        <taxon>Flammeovirgaceae</taxon>
        <taxon>Sediminitomix</taxon>
    </lineage>
</organism>
<gene>
    <name evidence="3" type="ORF">BC781_10989</name>
</gene>
<dbReference type="PANTHER" id="PTHR11731">
    <property type="entry name" value="PROTEASE FAMILY S9B,C DIPEPTIDYL-PEPTIDASE IV-RELATED"/>
    <property type="match status" value="1"/>
</dbReference>
<dbReference type="Pfam" id="PF00930">
    <property type="entry name" value="DPPIV_N"/>
    <property type="match status" value="1"/>
</dbReference>
<sequence length="754" mass="86231">MRYLFFTITLFLYAVQLMGQAVQDSSKLTLDRIFASSEFRQEYAPQIQWIDGGEAYITISWGENGQDIIKYKTATSEKSTLVSATELVPEGKEKALYIEEITLSEDESKLLIFTNSSRVWRANTKGDYWIYDLKTKRLSQIGKQFPASTLMYAKFSSDNSKVAYVQAFNLYVEELETGTLTQLTTDGGEGIINGTFDWAYEEEFGCRDGFRWNENGNSLAFWQVDASKIGTFYMINTTDSIYSKPIPIQYPKVGQDPSSAKIGVVSLSDQKIKWIPLEGSSIQHYIPSIQWVNEETLLIQRMNRLQNELVVWTYNVNTEELKAVYTEKEDTWVDLNYNDISADNWGANALQLVDDKKAFLRMTENDAWRHIYKVNIKTGEKTLLTDTDFDVASFVSVTSSHVYFHASPTNSTQRYLYRVDLKGKNKVERITPKEITGTNLYNCSPNGKYAIYKHNSALEATAVDVVSLPKHKVLNSMVSNNKFSTKVREIALPEVEFTKVTTEDGLEIDVRMVKPINFDPNKKYPVLFHVYGEPWVQVATDSWIGMWNIYLAQQGYVVIDMDNRGTPCLKGSKWRKSIYRKVGVINAHDQAMAAKEILKLDYLDNERTAVWGWSGGGSMTLNLMFKYPEIYTTGMAVAAVSDQLIYDNIYQERYMGLPQDNLEDFVEGSPVTHAHKLEGNLLVIHGTADDNVHYQSMELLVNELIKHNKQFQMMSYPNRAHGIYEGKNTRRHLYTLLTNYLKQHVPVNTENGVQ</sequence>
<dbReference type="Proteomes" id="UP000245535">
    <property type="component" value="Unassembled WGS sequence"/>
</dbReference>
<dbReference type="OrthoDB" id="9812921at2"/>
<proteinExistence type="predicted"/>
<feature type="domain" description="Dipeptidylpeptidase IV N-terminal" evidence="2">
    <location>
        <begin position="104"/>
        <end position="455"/>
    </location>
</feature>
<accession>A0A315Z0X6</accession>
<dbReference type="GO" id="GO:0006508">
    <property type="term" value="P:proteolysis"/>
    <property type="evidence" value="ECO:0007669"/>
    <property type="project" value="InterPro"/>
</dbReference>
<evidence type="ECO:0000313" key="3">
    <source>
        <dbReference type="EMBL" id="PWJ36074.1"/>
    </source>
</evidence>
<feature type="domain" description="Peptidase S9 prolyl oligopeptidase catalytic" evidence="1">
    <location>
        <begin position="547"/>
        <end position="745"/>
    </location>
</feature>
<dbReference type="EMBL" id="QGDO01000009">
    <property type="protein sequence ID" value="PWJ36074.1"/>
    <property type="molecule type" value="Genomic_DNA"/>
</dbReference>
<dbReference type="InterPro" id="IPR029058">
    <property type="entry name" value="AB_hydrolase_fold"/>
</dbReference>
<dbReference type="InterPro" id="IPR050278">
    <property type="entry name" value="Serine_Prot_S9B/DPPIV"/>
</dbReference>
<dbReference type="InterPro" id="IPR001375">
    <property type="entry name" value="Peptidase_S9_cat"/>
</dbReference>
<dbReference type="Gene3D" id="2.140.10.30">
    <property type="entry name" value="Dipeptidylpeptidase IV, N-terminal domain"/>
    <property type="match status" value="1"/>
</dbReference>
<dbReference type="GO" id="GO:0008239">
    <property type="term" value="F:dipeptidyl-peptidase activity"/>
    <property type="evidence" value="ECO:0007669"/>
    <property type="project" value="TreeGrafter"/>
</dbReference>
<dbReference type="RefSeq" id="WP_109622478.1">
    <property type="nucleotide sequence ID" value="NZ_QGDO01000009.1"/>
</dbReference>
<keyword evidence="4" id="KW-1185">Reference proteome</keyword>
<dbReference type="Pfam" id="PF00326">
    <property type="entry name" value="Peptidase_S9"/>
    <property type="match status" value="1"/>
</dbReference>
<dbReference type="GO" id="GO:0008236">
    <property type="term" value="F:serine-type peptidase activity"/>
    <property type="evidence" value="ECO:0007669"/>
    <property type="project" value="InterPro"/>
</dbReference>
<dbReference type="PANTHER" id="PTHR11731:SF193">
    <property type="entry name" value="DIPEPTIDYL PEPTIDASE 9"/>
    <property type="match status" value="1"/>
</dbReference>
<dbReference type="Gene3D" id="3.40.50.1820">
    <property type="entry name" value="alpha/beta hydrolase"/>
    <property type="match status" value="1"/>
</dbReference>
<dbReference type="SUPFAM" id="SSF53474">
    <property type="entry name" value="alpha/beta-Hydrolases"/>
    <property type="match status" value="1"/>
</dbReference>
<name>A0A315Z0X6_SEDFL</name>
<dbReference type="AlphaFoldDB" id="A0A315Z0X6"/>
<dbReference type="SUPFAM" id="SSF82171">
    <property type="entry name" value="DPP6 N-terminal domain-like"/>
    <property type="match status" value="1"/>
</dbReference>
<dbReference type="InterPro" id="IPR002469">
    <property type="entry name" value="Peptidase_S9B_N"/>
</dbReference>